<feature type="compositionally biased region" description="Gly residues" evidence="2">
    <location>
        <begin position="936"/>
        <end position="950"/>
    </location>
</feature>
<sequence length="950" mass="103795">MSTDSGSPKGSFGNSTPMNGTQTLELDEAASKAISEVSKTAGKKRRASDDSTQSGKTRPNGVLTRTHSDVSEQQPRRKKRKTASAPADSADQPPELTDASTAPNSPEQVPDVAISLNLQNVLPANGDAPAKVSKRLPGRRRQPHPDMNVEVDLRRQLTLKTSYRSVAKVLKGYLDELAQRATRNLDEDQDYHKHCPEYKPLIEGLDRKRDVQLDYLAAWRSERMDQLERVRVAEEQIQKQQYINRFEDLRDDCLQRCYFRLKQMEREWKAAQDDATDDEDNVLPPTYTDALTEGSDDRLNSKFASRSRAYVEADRELENDTRRKLFDQARAAYVDKNEEADDSIDDLSGGFAQFAGPDRTEAIAHYNLVTLVDAANDAGLVIPNDQATMLMLLAEASASRPLYDPASETVASADLEKSQQAAQSLLEQPPTRRSSPIQTSSAPVAVSSQSAQASPLPTSQSALAPAQEALPLGSNGVHAAQAHEAADKPTPARTTHRIMDMLNDDADVPVSKPRASLPPAQDPLPPGTPSGRDKSILHGTPSRGDAARLETIVNQPEQAEEHHVDQQLMDALSGPVPPSTEPLSPTRPASLPWQQTSHPPQTNMPPMREADESLRRKDPRDTLRKIRELLDRKAAEHGIAPPGKDHWSDYLRRWPEGGPGSIRDPPPQSAPPYDPQHPSAGLQSASDTNGHSSHRRESYDRGQSHWDRDRRQSGSQASRPSPYQGSPPQPYLAEPSRSGPAPAHQSPYASLPPKPPGPPPTNPVNFRFAHYDPIPPPQASRPTYQPPTSNYPPVSHPPHPPPAPGPYGHTYPSPYQHAYAPPPGSYQPPPPPNAPQYPPLKIHQYGGQPILPASMAPPPYAGPAQHSQPAAPPAFSPPQGPASISQQPQQPPPLQPNPHSEQTDRRDSNFMGPQSRPRRPYRSYHAPGTQFRTYNGPGGGRGRGGGGGGN</sequence>
<organism evidence="3 4">
    <name type="scientific">Curvularia kusanoi</name>
    <name type="common">Cochliobolus kusanoi</name>
    <dbReference type="NCBI Taxonomy" id="90978"/>
    <lineage>
        <taxon>Eukaryota</taxon>
        <taxon>Fungi</taxon>
        <taxon>Dikarya</taxon>
        <taxon>Ascomycota</taxon>
        <taxon>Pezizomycotina</taxon>
        <taxon>Dothideomycetes</taxon>
        <taxon>Pleosporomycetidae</taxon>
        <taxon>Pleosporales</taxon>
        <taxon>Pleosporineae</taxon>
        <taxon>Pleosporaceae</taxon>
        <taxon>Curvularia</taxon>
    </lineage>
</organism>
<feature type="compositionally biased region" description="Basic and acidic residues" evidence="2">
    <location>
        <begin position="643"/>
        <end position="655"/>
    </location>
</feature>
<gene>
    <name evidence="3" type="ORF">E8E13_006391</name>
</gene>
<evidence type="ECO:0000313" key="3">
    <source>
        <dbReference type="EMBL" id="KAF3003022.1"/>
    </source>
</evidence>
<feature type="compositionally biased region" description="Basic and acidic residues" evidence="2">
    <location>
        <begin position="695"/>
        <end position="712"/>
    </location>
</feature>
<dbReference type="OrthoDB" id="4188028at2759"/>
<feature type="region of interest" description="Disordered" evidence="2">
    <location>
        <begin position="558"/>
        <end position="950"/>
    </location>
</feature>
<feature type="compositionally biased region" description="Pro residues" evidence="2">
    <location>
        <begin position="870"/>
        <end position="880"/>
    </location>
</feature>
<feature type="compositionally biased region" description="Polar residues" evidence="2">
    <location>
        <begin position="592"/>
        <end position="601"/>
    </location>
</feature>
<feature type="coiled-coil region" evidence="1">
    <location>
        <begin position="232"/>
        <end position="281"/>
    </location>
</feature>
<accession>A0A9P4TFI6</accession>
<evidence type="ECO:0000256" key="2">
    <source>
        <dbReference type="SAM" id="MobiDB-lite"/>
    </source>
</evidence>
<feature type="compositionally biased region" description="Basic and acidic residues" evidence="2">
    <location>
        <begin position="608"/>
        <end position="636"/>
    </location>
</feature>
<feature type="compositionally biased region" description="Polar residues" evidence="2">
    <location>
        <begin position="681"/>
        <end position="691"/>
    </location>
</feature>
<feature type="compositionally biased region" description="Polar residues" evidence="2">
    <location>
        <begin position="98"/>
        <end position="107"/>
    </location>
</feature>
<evidence type="ECO:0000256" key="1">
    <source>
        <dbReference type="SAM" id="Coils"/>
    </source>
</evidence>
<feature type="region of interest" description="Disordered" evidence="2">
    <location>
        <begin position="1"/>
        <end position="108"/>
    </location>
</feature>
<feature type="compositionally biased region" description="Low complexity" evidence="2">
    <location>
        <begin position="83"/>
        <end position="94"/>
    </location>
</feature>
<feature type="compositionally biased region" description="Pro residues" evidence="2">
    <location>
        <begin position="750"/>
        <end position="762"/>
    </location>
</feature>
<evidence type="ECO:0000313" key="4">
    <source>
        <dbReference type="Proteomes" id="UP000801428"/>
    </source>
</evidence>
<protein>
    <submittedName>
        <fullName evidence="3">Uncharacterized protein</fullName>
    </submittedName>
</protein>
<feature type="compositionally biased region" description="Pro residues" evidence="2">
    <location>
        <begin position="820"/>
        <end position="838"/>
    </location>
</feature>
<name>A0A9P4TFI6_CURKU</name>
<feature type="compositionally biased region" description="Polar residues" evidence="2">
    <location>
        <begin position="1"/>
        <end position="24"/>
    </location>
</feature>
<proteinExistence type="predicted"/>
<feature type="compositionally biased region" description="Pro residues" evidence="2">
    <location>
        <begin position="794"/>
        <end position="805"/>
    </location>
</feature>
<feature type="region of interest" description="Disordered" evidence="2">
    <location>
        <begin position="123"/>
        <end position="146"/>
    </location>
</feature>
<feature type="compositionally biased region" description="Polar residues" evidence="2">
    <location>
        <begin position="418"/>
        <end position="437"/>
    </location>
</feature>
<feature type="region of interest" description="Disordered" evidence="2">
    <location>
        <begin position="417"/>
        <end position="461"/>
    </location>
</feature>
<feature type="compositionally biased region" description="Basic residues" evidence="2">
    <location>
        <begin position="132"/>
        <end position="142"/>
    </location>
</feature>
<dbReference type="EMBL" id="SWKU01000010">
    <property type="protein sequence ID" value="KAF3003022.1"/>
    <property type="molecule type" value="Genomic_DNA"/>
</dbReference>
<dbReference type="Proteomes" id="UP000801428">
    <property type="component" value="Unassembled WGS sequence"/>
</dbReference>
<feature type="region of interest" description="Disordered" evidence="2">
    <location>
        <begin position="506"/>
        <end position="545"/>
    </location>
</feature>
<keyword evidence="1" id="KW-0175">Coiled coil</keyword>
<keyword evidence="4" id="KW-1185">Reference proteome</keyword>
<feature type="compositionally biased region" description="Pro residues" evidence="2">
    <location>
        <begin position="664"/>
        <end position="675"/>
    </location>
</feature>
<reference evidence="3" key="1">
    <citation type="submission" date="2019-04" db="EMBL/GenBank/DDBJ databases">
        <title>Sequencing of skin fungus with MAO and IRED activity.</title>
        <authorList>
            <person name="Marsaioli A.J."/>
            <person name="Bonatto J.M.C."/>
            <person name="Reis Junior O."/>
        </authorList>
    </citation>
    <scope>NUCLEOTIDE SEQUENCE</scope>
    <source>
        <strain evidence="3">30M1</strain>
    </source>
</reference>
<feature type="compositionally biased region" description="Low complexity" evidence="2">
    <location>
        <begin position="438"/>
        <end position="461"/>
    </location>
</feature>
<dbReference type="AlphaFoldDB" id="A0A9P4TFI6"/>
<comment type="caution">
    <text evidence="3">The sequence shown here is derived from an EMBL/GenBank/DDBJ whole genome shotgun (WGS) entry which is preliminary data.</text>
</comment>